<name>A0A7M2SCR8_9ACTN</name>
<dbReference type="RefSeq" id="WP_194038114.1">
    <property type="nucleotide sequence ID" value="NZ_CP063373.1"/>
</dbReference>
<feature type="region of interest" description="Disordered" evidence="1">
    <location>
        <begin position="37"/>
        <end position="82"/>
    </location>
</feature>
<keyword evidence="3" id="KW-1185">Reference proteome</keyword>
<dbReference type="KEGG" id="sfeu:IM697_23925"/>
<organism evidence="2 3">
    <name type="scientific">Streptomyces ferrugineus</name>
    <dbReference type="NCBI Taxonomy" id="1413221"/>
    <lineage>
        <taxon>Bacteria</taxon>
        <taxon>Bacillati</taxon>
        <taxon>Actinomycetota</taxon>
        <taxon>Actinomycetes</taxon>
        <taxon>Kitasatosporales</taxon>
        <taxon>Streptomycetaceae</taxon>
        <taxon>Streptomyces</taxon>
    </lineage>
</organism>
<reference evidence="2 3" key="1">
    <citation type="submission" date="2020-10" db="EMBL/GenBank/DDBJ databases">
        <title>Streptomyces ferrugineus complate genome analysis.</title>
        <authorList>
            <person name="Anwar N."/>
        </authorList>
    </citation>
    <scope>NUCLEOTIDE SEQUENCE [LARGE SCALE GENOMIC DNA]</scope>
    <source>
        <strain evidence="2 3">CCTCC AA2014009</strain>
    </source>
</reference>
<dbReference type="EMBL" id="CP063373">
    <property type="protein sequence ID" value="QOV33288.1"/>
    <property type="molecule type" value="Genomic_DNA"/>
</dbReference>
<protein>
    <submittedName>
        <fullName evidence="2">Uncharacterized protein</fullName>
    </submittedName>
</protein>
<evidence type="ECO:0000313" key="2">
    <source>
        <dbReference type="EMBL" id="QOV33288.1"/>
    </source>
</evidence>
<proteinExistence type="predicted"/>
<accession>A0A7M2SCR8</accession>
<sequence>MSPLLVWALHCVLDLAPDIIDAHWAWRRLKVNIRPSNAAPADGAQARSRPRLPAAPGGELRETPGVQRQHRPAIITAAASTP</sequence>
<dbReference type="Proteomes" id="UP000594205">
    <property type="component" value="Chromosome"/>
</dbReference>
<evidence type="ECO:0000256" key="1">
    <source>
        <dbReference type="SAM" id="MobiDB-lite"/>
    </source>
</evidence>
<gene>
    <name evidence="2" type="ORF">IM697_23925</name>
</gene>
<dbReference type="AlphaFoldDB" id="A0A7M2SCR8"/>
<evidence type="ECO:0000313" key="3">
    <source>
        <dbReference type="Proteomes" id="UP000594205"/>
    </source>
</evidence>